<name>A0ABQ5MIX4_9FLAO</name>
<evidence type="ECO:0000313" key="3">
    <source>
        <dbReference type="EMBL" id="GLB49010.1"/>
    </source>
</evidence>
<keyword evidence="4" id="KW-1185">Reference proteome</keyword>
<feature type="domain" description="2TM" evidence="2">
    <location>
        <begin position="21"/>
        <end position="100"/>
    </location>
</feature>
<organism evidence="3 4">
    <name type="scientific">Neptunitalea lumnitzerae</name>
    <dbReference type="NCBI Taxonomy" id="2965509"/>
    <lineage>
        <taxon>Bacteria</taxon>
        <taxon>Pseudomonadati</taxon>
        <taxon>Bacteroidota</taxon>
        <taxon>Flavobacteriia</taxon>
        <taxon>Flavobacteriales</taxon>
        <taxon>Flavobacteriaceae</taxon>
        <taxon>Neptunitalea</taxon>
    </lineage>
</organism>
<keyword evidence="1" id="KW-0812">Transmembrane</keyword>
<evidence type="ECO:0000313" key="4">
    <source>
        <dbReference type="Proteomes" id="UP001143543"/>
    </source>
</evidence>
<keyword evidence="1" id="KW-0472">Membrane</keyword>
<evidence type="ECO:0000259" key="2">
    <source>
        <dbReference type="Pfam" id="PF13239"/>
    </source>
</evidence>
<dbReference type="InterPro" id="IPR025698">
    <property type="entry name" value="2TM_dom"/>
</dbReference>
<accession>A0ABQ5MIX4</accession>
<evidence type="ECO:0000256" key="1">
    <source>
        <dbReference type="SAM" id="Phobius"/>
    </source>
</evidence>
<dbReference type="Pfam" id="PF13239">
    <property type="entry name" value="2TM"/>
    <property type="match status" value="1"/>
</dbReference>
<reference evidence="3" key="1">
    <citation type="submission" date="2022-07" db="EMBL/GenBank/DDBJ databases">
        <title>Taxonomy of Novel Oxalotrophic and Methylotrophic Bacteria.</title>
        <authorList>
            <person name="Sahin N."/>
            <person name="Tani A."/>
        </authorList>
    </citation>
    <scope>NUCLEOTIDE SEQUENCE</scope>
    <source>
        <strain evidence="3">Y10</strain>
    </source>
</reference>
<dbReference type="RefSeq" id="WP_281764628.1">
    <property type="nucleotide sequence ID" value="NZ_BRVO01000001.1"/>
</dbReference>
<proteinExistence type="predicted"/>
<gene>
    <name evidence="3" type="ORF">Y10_13780</name>
</gene>
<sequence>MTTQKKKEDTLEISQHELIETAQKRIKQKRFLYIHAILFLVGSIFLLLFNKVLNYYPETNWALWAMTVWAFLVCIHAINVFIINRFLGQEWQRAQRDKLVKIQKRRIAKLQEEVDKEYPLIPKK</sequence>
<dbReference type="EMBL" id="BRVO01000001">
    <property type="protein sequence ID" value="GLB49010.1"/>
    <property type="molecule type" value="Genomic_DNA"/>
</dbReference>
<protein>
    <recommendedName>
        <fullName evidence="2">2TM domain-containing protein</fullName>
    </recommendedName>
</protein>
<feature type="transmembrane region" description="Helical" evidence="1">
    <location>
        <begin position="61"/>
        <end position="83"/>
    </location>
</feature>
<comment type="caution">
    <text evidence="3">The sequence shown here is derived from an EMBL/GenBank/DDBJ whole genome shotgun (WGS) entry which is preliminary data.</text>
</comment>
<keyword evidence="1" id="KW-1133">Transmembrane helix</keyword>
<feature type="transmembrane region" description="Helical" evidence="1">
    <location>
        <begin position="31"/>
        <end position="49"/>
    </location>
</feature>
<dbReference type="Proteomes" id="UP001143543">
    <property type="component" value="Unassembled WGS sequence"/>
</dbReference>